<dbReference type="NCBIfam" id="TIGR00197">
    <property type="entry name" value="yjeF_nterm"/>
    <property type="match status" value="1"/>
</dbReference>
<evidence type="ECO:0000256" key="1">
    <source>
        <dbReference type="HAMAP-Rule" id="MF_01966"/>
    </source>
</evidence>
<dbReference type="GO" id="GO:0046872">
    <property type="term" value="F:metal ion binding"/>
    <property type="evidence" value="ECO:0007669"/>
    <property type="project" value="UniProtKB-KW"/>
</dbReference>
<dbReference type="PANTHER" id="PTHR13612">
    <property type="entry name" value="ENHANCER OF MRNA-DECAPPING PROTEIN 3"/>
    <property type="match status" value="1"/>
</dbReference>
<accession>A0A316DVC2</accession>
<dbReference type="Pfam" id="PF03853">
    <property type="entry name" value="YjeF_N"/>
    <property type="match status" value="1"/>
</dbReference>
<comment type="function">
    <text evidence="1">Catalyzes the epimerization of the S- and R-forms of NAD(P)HX, a damaged form of NAD(P)H that is a result of enzymatic or heat-dependent hydration. This is a prerequisite for the S-specific NAD(P)H-hydrate dehydratase to allow the repair of both epimers of NAD(P)HX.</text>
</comment>
<keyword evidence="1" id="KW-0547">Nucleotide-binding</keyword>
<dbReference type="GO" id="GO:0003729">
    <property type="term" value="F:mRNA binding"/>
    <property type="evidence" value="ECO:0007669"/>
    <property type="project" value="TreeGrafter"/>
</dbReference>
<dbReference type="InterPro" id="IPR036652">
    <property type="entry name" value="YjeF_N_dom_sf"/>
</dbReference>
<comment type="caution">
    <text evidence="1">Lacks conserved residue(s) required for the propagation of feature annotation.</text>
</comment>
<comment type="cofactor">
    <cofactor evidence="1">
        <name>K(+)</name>
        <dbReference type="ChEBI" id="CHEBI:29103"/>
    </cofactor>
    <text evidence="1">Binds 1 potassium ion per subunit.</text>
</comment>
<evidence type="ECO:0000313" key="3">
    <source>
        <dbReference type="EMBL" id="MBD1262639.1"/>
    </source>
</evidence>
<dbReference type="GO" id="GO:0031087">
    <property type="term" value="P:deadenylation-independent decapping of nuclear-transcribed mRNA"/>
    <property type="evidence" value="ECO:0007669"/>
    <property type="project" value="TreeGrafter"/>
</dbReference>
<organism evidence="4 5">
    <name type="scientific">Maribacter polysiphoniae</name>
    <dbReference type="NCBI Taxonomy" id="429344"/>
    <lineage>
        <taxon>Bacteria</taxon>
        <taxon>Pseudomonadati</taxon>
        <taxon>Bacteroidota</taxon>
        <taxon>Flavobacteriia</taxon>
        <taxon>Flavobacteriales</taxon>
        <taxon>Flavobacteriaceae</taxon>
        <taxon>Maribacter</taxon>
    </lineage>
</organism>
<feature type="binding site" evidence="1">
    <location>
        <position position="73"/>
    </location>
    <ligand>
        <name>K(+)</name>
        <dbReference type="ChEBI" id="CHEBI:29103"/>
    </ligand>
</feature>
<protein>
    <recommendedName>
        <fullName evidence="1">NAD(P)H-hydrate epimerase</fullName>
        <ecNumber evidence="1">5.1.99.6</ecNumber>
    </recommendedName>
    <alternativeName>
        <fullName evidence="1">NAD(P)HX epimerase</fullName>
    </alternativeName>
</protein>
<proteinExistence type="inferred from homology"/>
<dbReference type="RefSeq" id="WP_109654276.1">
    <property type="nucleotide sequence ID" value="NZ_JACWLN010000012.1"/>
</dbReference>
<feature type="domain" description="YjeF N-terminal" evidence="2">
    <location>
        <begin position="20"/>
        <end position="227"/>
    </location>
</feature>
<dbReference type="EMBL" id="JACWLN010000012">
    <property type="protein sequence ID" value="MBD1262639.1"/>
    <property type="molecule type" value="Genomic_DNA"/>
</dbReference>
<keyword evidence="1" id="KW-0630">Potassium</keyword>
<dbReference type="HAMAP" id="MF_01966">
    <property type="entry name" value="NADHX_epimerase"/>
    <property type="match status" value="1"/>
</dbReference>
<dbReference type="PROSITE" id="PS51385">
    <property type="entry name" value="YJEF_N"/>
    <property type="match status" value="1"/>
</dbReference>
<dbReference type="InterPro" id="IPR004443">
    <property type="entry name" value="YjeF_N_dom"/>
</dbReference>
<keyword evidence="1" id="KW-0479">Metal-binding</keyword>
<dbReference type="GO" id="GO:0000932">
    <property type="term" value="C:P-body"/>
    <property type="evidence" value="ECO:0007669"/>
    <property type="project" value="TreeGrafter"/>
</dbReference>
<dbReference type="GO" id="GO:0000166">
    <property type="term" value="F:nucleotide binding"/>
    <property type="evidence" value="ECO:0007669"/>
    <property type="project" value="UniProtKB-KW"/>
</dbReference>
<keyword evidence="1" id="KW-0521">NADP</keyword>
<comment type="caution">
    <text evidence="4">The sequence shown here is derived from an EMBL/GenBank/DDBJ whole genome shotgun (WGS) entry which is preliminary data.</text>
</comment>
<evidence type="ECO:0000313" key="5">
    <source>
        <dbReference type="Proteomes" id="UP000245667"/>
    </source>
</evidence>
<feature type="binding site" evidence="1">
    <location>
        <position position="137"/>
    </location>
    <ligand>
        <name>K(+)</name>
        <dbReference type="ChEBI" id="CHEBI:29103"/>
    </ligand>
</feature>
<gene>
    <name evidence="1" type="primary">nnrE</name>
    <name evidence="3" type="ORF">HZY62_18730</name>
    <name evidence="4" type="ORF">LX92_03960</name>
</gene>
<comment type="catalytic activity">
    <reaction evidence="1">
        <text>(6R)-NADPHX = (6S)-NADPHX</text>
        <dbReference type="Rhea" id="RHEA:32227"/>
        <dbReference type="ChEBI" id="CHEBI:64076"/>
        <dbReference type="ChEBI" id="CHEBI:64077"/>
        <dbReference type="EC" id="5.1.99.6"/>
    </reaction>
</comment>
<keyword evidence="1" id="KW-0520">NAD</keyword>
<name>A0A316DVC2_9FLAO</name>
<dbReference type="Gene3D" id="3.40.50.10260">
    <property type="entry name" value="YjeF N-terminal domain"/>
    <property type="match status" value="1"/>
</dbReference>
<feature type="binding site" evidence="1">
    <location>
        <position position="170"/>
    </location>
    <ligand>
        <name>(6S)-NADPHX</name>
        <dbReference type="ChEBI" id="CHEBI:64076"/>
    </ligand>
</feature>
<dbReference type="EC" id="5.1.99.6" evidence="1"/>
<dbReference type="Proteomes" id="UP000651837">
    <property type="component" value="Unassembled WGS sequence"/>
</dbReference>
<evidence type="ECO:0000313" key="6">
    <source>
        <dbReference type="Proteomes" id="UP000651837"/>
    </source>
</evidence>
<dbReference type="OrthoDB" id="9806925at2"/>
<evidence type="ECO:0000259" key="2">
    <source>
        <dbReference type="PROSITE" id="PS51385"/>
    </source>
</evidence>
<sequence>MSTYIKNSHTDSPKINTAQMIEVDRLMMDEYHIGLIQMMENAGRCLAILVKERFFDGDVEGKNIVILAGTGGNGGGALVAARRLHNWGAKVQVYTTAEEERFTPIPLHQYRILKRMGVSISLAEPLPERENIDAVLDGIIGYSLKGNPHGIAAAMIHWANSQKVPIVALDTPSGLDLTTGEFYEPIIKASATLTLALPKKGLFACETKKVVGELYVGDISVPQELYQEKGLGLKPTNIFRYSDIIRLY</sequence>
<evidence type="ECO:0000313" key="4">
    <source>
        <dbReference type="EMBL" id="PWK21159.1"/>
    </source>
</evidence>
<dbReference type="Proteomes" id="UP000245667">
    <property type="component" value="Unassembled WGS sequence"/>
</dbReference>
<dbReference type="EMBL" id="QGGQ01000013">
    <property type="protein sequence ID" value="PWK21159.1"/>
    <property type="molecule type" value="Genomic_DNA"/>
</dbReference>
<feature type="binding site" evidence="1">
    <location>
        <begin position="141"/>
        <end position="147"/>
    </location>
    <ligand>
        <name>(6S)-NADPHX</name>
        <dbReference type="ChEBI" id="CHEBI:64076"/>
    </ligand>
</feature>
<dbReference type="GO" id="GO:0052856">
    <property type="term" value="F:NAD(P)HX epimerase activity"/>
    <property type="evidence" value="ECO:0007669"/>
    <property type="project" value="UniProtKB-UniRule"/>
</dbReference>
<dbReference type="PANTHER" id="PTHR13612:SF0">
    <property type="entry name" value="ENHANCER OF MRNA-DECAPPING PROTEIN 3"/>
    <property type="match status" value="1"/>
</dbReference>
<keyword evidence="1 3" id="KW-0413">Isomerase</keyword>
<dbReference type="SUPFAM" id="SSF64153">
    <property type="entry name" value="YjeF N-terminal domain-like"/>
    <property type="match status" value="1"/>
</dbReference>
<feature type="binding site" evidence="1">
    <location>
        <begin position="72"/>
        <end position="76"/>
    </location>
    <ligand>
        <name>(6S)-NADPHX</name>
        <dbReference type="ChEBI" id="CHEBI:64076"/>
    </ligand>
</feature>
<keyword evidence="6" id="KW-1185">Reference proteome</keyword>
<feature type="binding site" evidence="1">
    <location>
        <position position="173"/>
    </location>
    <ligand>
        <name>K(+)</name>
        <dbReference type="ChEBI" id="CHEBI:29103"/>
    </ligand>
</feature>
<dbReference type="AlphaFoldDB" id="A0A316DVC2"/>
<comment type="catalytic activity">
    <reaction evidence="1">
        <text>(6R)-NADHX = (6S)-NADHX</text>
        <dbReference type="Rhea" id="RHEA:32215"/>
        <dbReference type="ChEBI" id="CHEBI:64074"/>
        <dbReference type="ChEBI" id="CHEBI:64075"/>
        <dbReference type="EC" id="5.1.99.6"/>
    </reaction>
</comment>
<reference evidence="4 5" key="1">
    <citation type="submission" date="2018-05" db="EMBL/GenBank/DDBJ databases">
        <title>Genomic Encyclopedia of Archaeal and Bacterial Type Strains, Phase II (KMG-II): from individual species to whole genera.</title>
        <authorList>
            <person name="Goeker M."/>
        </authorList>
    </citation>
    <scope>NUCLEOTIDE SEQUENCE [LARGE SCALE GENOMIC DNA]</scope>
    <source>
        <strain evidence="4 5">DSM 23514</strain>
    </source>
</reference>
<reference evidence="3 6" key="2">
    <citation type="submission" date="2020-07" db="EMBL/GenBank/DDBJ databases">
        <title>The draft genome sequence of Maribacter polysiphoniae KCTC 22021.</title>
        <authorList>
            <person name="Mu L."/>
        </authorList>
    </citation>
    <scope>NUCLEOTIDE SEQUENCE [LARGE SCALE GENOMIC DNA]</scope>
    <source>
        <strain evidence="3 6">KCTC 22021</strain>
    </source>
</reference>
<dbReference type="GO" id="GO:0033962">
    <property type="term" value="P:P-body assembly"/>
    <property type="evidence" value="ECO:0007669"/>
    <property type="project" value="TreeGrafter"/>
</dbReference>
<comment type="similarity">
    <text evidence="1">Belongs to the NnrE/AIBP family.</text>
</comment>